<accession>A0ACB8U5S0</accession>
<proteinExistence type="predicted"/>
<keyword evidence="2" id="KW-1185">Reference proteome</keyword>
<organism evidence="1 2">
    <name type="scientific">Irpex rosettiformis</name>
    <dbReference type="NCBI Taxonomy" id="378272"/>
    <lineage>
        <taxon>Eukaryota</taxon>
        <taxon>Fungi</taxon>
        <taxon>Dikarya</taxon>
        <taxon>Basidiomycota</taxon>
        <taxon>Agaricomycotina</taxon>
        <taxon>Agaricomycetes</taxon>
        <taxon>Polyporales</taxon>
        <taxon>Irpicaceae</taxon>
        <taxon>Irpex</taxon>
    </lineage>
</organism>
<protein>
    <submittedName>
        <fullName evidence="1">Uncharacterized protein</fullName>
    </submittedName>
</protein>
<dbReference type="Proteomes" id="UP001055072">
    <property type="component" value="Unassembled WGS sequence"/>
</dbReference>
<evidence type="ECO:0000313" key="2">
    <source>
        <dbReference type="Proteomes" id="UP001055072"/>
    </source>
</evidence>
<dbReference type="EMBL" id="MU274910">
    <property type="protein sequence ID" value="KAI0089667.1"/>
    <property type="molecule type" value="Genomic_DNA"/>
</dbReference>
<comment type="caution">
    <text evidence="1">The sequence shown here is derived from an EMBL/GenBank/DDBJ whole genome shotgun (WGS) entry which is preliminary data.</text>
</comment>
<name>A0ACB8U5S0_9APHY</name>
<gene>
    <name evidence="1" type="ORF">BDY19DRAFT_905954</name>
</gene>
<evidence type="ECO:0000313" key="1">
    <source>
        <dbReference type="EMBL" id="KAI0089667.1"/>
    </source>
</evidence>
<reference evidence="1" key="1">
    <citation type="journal article" date="2021" name="Environ. Microbiol.">
        <title>Gene family expansions and transcriptome signatures uncover fungal adaptations to wood decay.</title>
        <authorList>
            <person name="Hage H."/>
            <person name="Miyauchi S."/>
            <person name="Viragh M."/>
            <person name="Drula E."/>
            <person name="Min B."/>
            <person name="Chaduli D."/>
            <person name="Navarro D."/>
            <person name="Favel A."/>
            <person name="Norest M."/>
            <person name="Lesage-Meessen L."/>
            <person name="Balint B."/>
            <person name="Merenyi Z."/>
            <person name="de Eugenio L."/>
            <person name="Morin E."/>
            <person name="Martinez A.T."/>
            <person name="Baldrian P."/>
            <person name="Stursova M."/>
            <person name="Martinez M.J."/>
            <person name="Novotny C."/>
            <person name="Magnuson J.K."/>
            <person name="Spatafora J.W."/>
            <person name="Maurice S."/>
            <person name="Pangilinan J."/>
            <person name="Andreopoulos W."/>
            <person name="LaButti K."/>
            <person name="Hundley H."/>
            <person name="Na H."/>
            <person name="Kuo A."/>
            <person name="Barry K."/>
            <person name="Lipzen A."/>
            <person name="Henrissat B."/>
            <person name="Riley R."/>
            <person name="Ahrendt S."/>
            <person name="Nagy L.G."/>
            <person name="Grigoriev I.V."/>
            <person name="Martin F."/>
            <person name="Rosso M.N."/>
        </authorList>
    </citation>
    <scope>NUCLEOTIDE SEQUENCE</scope>
    <source>
        <strain evidence="1">CBS 384.51</strain>
    </source>
</reference>
<sequence length="325" mass="36276">MSGTISYSSTVYKILHVPSSFDATFSLVTSPIFSPLVLAIIRLTLAVYGTVFVIVTLVHQSFTDHSGKHYFSFFTELSYIGLVSYFWAAAVQTLFFARSRAVYPLQNWPRPLQFLHVLLHSSIVTYPILVTAVFWGVIASPDTLSTPWSAWTNISEHALNTVFAAFEIFCTNASPSFGANPHALSMPWIHLPFLIVMLAGYLGVAYITHATQGFYTYSFLDPDREHAKLAAYIVGIGIAAVIAFVIVRYVCMGRAWIVFRFGSPILASELNEDYSVHQGDLESSAGPRKSSQWSRIQKDERQEKRKEDLEDWEEVSIPVTVVPGG</sequence>